<sequence>MMFSPVDISGHLPVPKDRVVMTDELRLRLIRFTLHLASSSAPYPLYEDDQERDVRSALLEILRRLVTDPSARYWKAGIDHIFRLHNGLQTLCQLMPIAFDDRVHGSAFDDLAVIVHWYLDASVRSLHAERHATRCHYGVDCPPCQRLFILQSFDDVDTLSWILWIDGRLYNMRQEHSQPHADTGILRILSRLEGVPIEAPPPWPVSSSPLDEPLPWLGA</sequence>
<dbReference type="Proteomes" id="UP000320762">
    <property type="component" value="Unassembled WGS sequence"/>
</dbReference>
<evidence type="ECO:0000313" key="1">
    <source>
        <dbReference type="EMBL" id="TRM64622.1"/>
    </source>
</evidence>
<name>A0A550CII6_9AGAR</name>
<dbReference type="AlphaFoldDB" id="A0A550CII6"/>
<evidence type="ECO:0000313" key="2">
    <source>
        <dbReference type="Proteomes" id="UP000320762"/>
    </source>
</evidence>
<accession>A0A550CII6</accession>
<organism evidence="1 2">
    <name type="scientific">Schizophyllum amplum</name>
    <dbReference type="NCBI Taxonomy" id="97359"/>
    <lineage>
        <taxon>Eukaryota</taxon>
        <taxon>Fungi</taxon>
        <taxon>Dikarya</taxon>
        <taxon>Basidiomycota</taxon>
        <taxon>Agaricomycotina</taxon>
        <taxon>Agaricomycetes</taxon>
        <taxon>Agaricomycetidae</taxon>
        <taxon>Agaricales</taxon>
        <taxon>Schizophyllaceae</taxon>
        <taxon>Schizophyllum</taxon>
    </lineage>
</organism>
<comment type="caution">
    <text evidence="1">The sequence shown here is derived from an EMBL/GenBank/DDBJ whole genome shotgun (WGS) entry which is preliminary data.</text>
</comment>
<dbReference type="EMBL" id="VDMD01000007">
    <property type="protein sequence ID" value="TRM64622.1"/>
    <property type="molecule type" value="Genomic_DNA"/>
</dbReference>
<feature type="non-terminal residue" evidence="1">
    <location>
        <position position="219"/>
    </location>
</feature>
<protein>
    <submittedName>
        <fullName evidence="1">Uncharacterized protein</fullName>
    </submittedName>
</protein>
<reference evidence="1 2" key="1">
    <citation type="journal article" date="2019" name="New Phytol.">
        <title>Comparative genomics reveals unique wood-decay strategies and fruiting body development in the Schizophyllaceae.</title>
        <authorList>
            <person name="Almasi E."/>
            <person name="Sahu N."/>
            <person name="Krizsan K."/>
            <person name="Balint B."/>
            <person name="Kovacs G.M."/>
            <person name="Kiss B."/>
            <person name="Cseklye J."/>
            <person name="Drula E."/>
            <person name="Henrissat B."/>
            <person name="Nagy I."/>
            <person name="Chovatia M."/>
            <person name="Adam C."/>
            <person name="LaButti K."/>
            <person name="Lipzen A."/>
            <person name="Riley R."/>
            <person name="Grigoriev I.V."/>
            <person name="Nagy L.G."/>
        </authorList>
    </citation>
    <scope>NUCLEOTIDE SEQUENCE [LARGE SCALE GENOMIC DNA]</scope>
    <source>
        <strain evidence="1 2">NL-1724</strain>
    </source>
</reference>
<proteinExistence type="predicted"/>
<gene>
    <name evidence="1" type="ORF">BD626DRAFT_492472</name>
</gene>
<keyword evidence="2" id="KW-1185">Reference proteome</keyword>